<reference evidence="2" key="1">
    <citation type="submission" date="2019-10" db="EMBL/GenBank/DDBJ databases">
        <authorList>
            <person name="Zhang R."/>
            <person name="Pan Y."/>
            <person name="Wang J."/>
            <person name="Ma R."/>
            <person name="Yu S."/>
        </authorList>
    </citation>
    <scope>NUCLEOTIDE SEQUENCE</scope>
    <source>
        <strain evidence="2">LA-IB0</strain>
        <tissue evidence="2">Leaf</tissue>
    </source>
</reference>
<comment type="caution">
    <text evidence="2">The sequence shown here is derived from an EMBL/GenBank/DDBJ whole genome shotgun (WGS) entry which is preliminary data.</text>
</comment>
<evidence type="ECO:0000313" key="2">
    <source>
        <dbReference type="EMBL" id="KAG8391956.1"/>
    </source>
</evidence>
<gene>
    <name evidence="2" type="ORF">BUALT_Bualt01G0241100</name>
</gene>
<name>A0AAV6Y9Q6_9LAMI</name>
<dbReference type="PANTHER" id="PTHR34371">
    <property type="entry name" value="OS01G0551000 PROTEIN"/>
    <property type="match status" value="1"/>
</dbReference>
<dbReference type="AlphaFoldDB" id="A0AAV6Y9Q6"/>
<dbReference type="Proteomes" id="UP000826271">
    <property type="component" value="Unassembled WGS sequence"/>
</dbReference>
<dbReference type="InterPro" id="IPR007789">
    <property type="entry name" value="DUF688"/>
</dbReference>
<accession>A0AAV6Y9Q6</accession>
<dbReference type="EMBL" id="WHWC01000001">
    <property type="protein sequence ID" value="KAG8391956.1"/>
    <property type="molecule type" value="Genomic_DNA"/>
</dbReference>
<evidence type="ECO:0000256" key="1">
    <source>
        <dbReference type="SAM" id="MobiDB-lite"/>
    </source>
</evidence>
<feature type="compositionally biased region" description="Polar residues" evidence="1">
    <location>
        <begin position="172"/>
        <end position="188"/>
    </location>
</feature>
<feature type="region of interest" description="Disordered" evidence="1">
    <location>
        <begin position="141"/>
        <end position="204"/>
    </location>
</feature>
<sequence length="237" mass="26033">MANELDERELSILTYKLPLLHITSTTMHSPEHQSGTSTPPLQTTASVPFKWEEHPGKPRPCTGIIPEPAKSLDLPPCRMPLSDPPNKFTKTPSPTSVFDGPYNVGRPKFSSFRLFREGKDYYDSSSSSPDEGTAMHVLLGNKKSGEKKGRGLFGKLKGGKKEADRGSIGFSPDSTSSFDSEESCNGVNISGRKMRRNGSFSSVPHATSSHLLASIYEGFKQVMQWKSSRKPKKDGQQ</sequence>
<protein>
    <submittedName>
        <fullName evidence="2">Uncharacterized protein</fullName>
    </submittedName>
</protein>
<evidence type="ECO:0000313" key="3">
    <source>
        <dbReference type="Proteomes" id="UP000826271"/>
    </source>
</evidence>
<organism evidence="2 3">
    <name type="scientific">Buddleja alternifolia</name>
    <dbReference type="NCBI Taxonomy" id="168488"/>
    <lineage>
        <taxon>Eukaryota</taxon>
        <taxon>Viridiplantae</taxon>
        <taxon>Streptophyta</taxon>
        <taxon>Embryophyta</taxon>
        <taxon>Tracheophyta</taxon>
        <taxon>Spermatophyta</taxon>
        <taxon>Magnoliopsida</taxon>
        <taxon>eudicotyledons</taxon>
        <taxon>Gunneridae</taxon>
        <taxon>Pentapetalae</taxon>
        <taxon>asterids</taxon>
        <taxon>lamiids</taxon>
        <taxon>Lamiales</taxon>
        <taxon>Scrophulariaceae</taxon>
        <taxon>Buddlejeae</taxon>
        <taxon>Buddleja</taxon>
    </lineage>
</organism>
<keyword evidence="3" id="KW-1185">Reference proteome</keyword>
<dbReference type="PANTHER" id="PTHR34371:SF2">
    <property type="entry name" value="DUF688 FAMILY PROTEIN"/>
    <property type="match status" value="1"/>
</dbReference>
<proteinExistence type="predicted"/>
<dbReference type="Pfam" id="PF05097">
    <property type="entry name" value="DUF688"/>
    <property type="match status" value="1"/>
</dbReference>